<gene>
    <name evidence="7" type="ORF">KC675_01650</name>
</gene>
<keyword evidence="5" id="KW-0012">Acyltransferase</keyword>
<evidence type="ECO:0000313" key="8">
    <source>
        <dbReference type="Proteomes" id="UP000745577"/>
    </source>
</evidence>
<dbReference type="GO" id="GO:0008360">
    <property type="term" value="P:regulation of cell shape"/>
    <property type="evidence" value="ECO:0007669"/>
    <property type="project" value="UniProtKB-KW"/>
</dbReference>
<dbReference type="GO" id="GO:0071555">
    <property type="term" value="P:cell wall organization"/>
    <property type="evidence" value="ECO:0007669"/>
    <property type="project" value="UniProtKB-KW"/>
</dbReference>
<evidence type="ECO:0000256" key="4">
    <source>
        <dbReference type="ARBA" id="ARBA00022984"/>
    </source>
</evidence>
<evidence type="ECO:0000256" key="1">
    <source>
        <dbReference type="ARBA" id="ARBA00009943"/>
    </source>
</evidence>
<dbReference type="SUPFAM" id="SSF55729">
    <property type="entry name" value="Acyl-CoA N-acyltransferases (Nat)"/>
    <property type="match status" value="2"/>
</dbReference>
<evidence type="ECO:0000313" key="7">
    <source>
        <dbReference type="EMBL" id="MCA9379862.1"/>
    </source>
</evidence>
<keyword evidence="6" id="KW-0961">Cell wall biogenesis/degradation</keyword>
<keyword evidence="4" id="KW-0573">Peptidoglycan synthesis</keyword>
<organism evidence="7 8">
    <name type="scientific">Candidatus Dojkabacteria bacterium</name>
    <dbReference type="NCBI Taxonomy" id="2099670"/>
    <lineage>
        <taxon>Bacteria</taxon>
        <taxon>Candidatus Dojkabacteria</taxon>
    </lineage>
</organism>
<dbReference type="InterPro" id="IPR050644">
    <property type="entry name" value="PG_Glycine_Bridge_Synth"/>
</dbReference>
<dbReference type="InterPro" id="IPR016181">
    <property type="entry name" value="Acyl_CoA_acyltransferase"/>
</dbReference>
<dbReference type="AlphaFoldDB" id="A0A955KZD5"/>
<evidence type="ECO:0000256" key="5">
    <source>
        <dbReference type="ARBA" id="ARBA00023315"/>
    </source>
</evidence>
<dbReference type="EMBL" id="JAGQLL010000016">
    <property type="protein sequence ID" value="MCA9379862.1"/>
    <property type="molecule type" value="Genomic_DNA"/>
</dbReference>
<reference evidence="7" key="2">
    <citation type="journal article" date="2021" name="Microbiome">
        <title>Successional dynamics and alternative stable states in a saline activated sludge microbial community over 9 years.</title>
        <authorList>
            <person name="Wang Y."/>
            <person name="Ye J."/>
            <person name="Ju F."/>
            <person name="Liu L."/>
            <person name="Boyd J.A."/>
            <person name="Deng Y."/>
            <person name="Parks D.H."/>
            <person name="Jiang X."/>
            <person name="Yin X."/>
            <person name="Woodcroft B.J."/>
            <person name="Tyson G.W."/>
            <person name="Hugenholtz P."/>
            <person name="Polz M.F."/>
            <person name="Zhang T."/>
        </authorList>
    </citation>
    <scope>NUCLEOTIDE SEQUENCE</scope>
    <source>
        <strain evidence="7">HKST-UBA15</strain>
    </source>
</reference>
<keyword evidence="2" id="KW-0808">Transferase</keyword>
<dbReference type="Proteomes" id="UP000745577">
    <property type="component" value="Unassembled WGS sequence"/>
</dbReference>
<keyword evidence="3" id="KW-0133">Cell shape</keyword>
<reference evidence="7" key="1">
    <citation type="submission" date="2020-04" db="EMBL/GenBank/DDBJ databases">
        <authorList>
            <person name="Zhang T."/>
        </authorList>
    </citation>
    <scope>NUCLEOTIDE SEQUENCE</scope>
    <source>
        <strain evidence="7">HKST-UBA15</strain>
    </source>
</reference>
<dbReference type="PROSITE" id="PS51191">
    <property type="entry name" value="FEMABX"/>
    <property type="match status" value="1"/>
</dbReference>
<comment type="caution">
    <text evidence="7">The sequence shown here is derived from an EMBL/GenBank/DDBJ whole genome shotgun (WGS) entry which is preliminary data.</text>
</comment>
<dbReference type="Gene3D" id="3.40.630.30">
    <property type="match status" value="1"/>
</dbReference>
<evidence type="ECO:0000256" key="2">
    <source>
        <dbReference type="ARBA" id="ARBA00022679"/>
    </source>
</evidence>
<dbReference type="Pfam" id="PF02388">
    <property type="entry name" value="FemAB"/>
    <property type="match status" value="2"/>
</dbReference>
<dbReference type="PANTHER" id="PTHR36174:SF1">
    <property type="entry name" value="LIPID II:GLYCINE GLYCYLTRANSFERASE"/>
    <property type="match status" value="1"/>
</dbReference>
<comment type="similarity">
    <text evidence="1">Belongs to the FemABX family.</text>
</comment>
<dbReference type="GO" id="GO:0009252">
    <property type="term" value="P:peptidoglycan biosynthetic process"/>
    <property type="evidence" value="ECO:0007669"/>
    <property type="project" value="UniProtKB-KW"/>
</dbReference>
<protein>
    <submittedName>
        <fullName evidence="7">Peptidoglycan bridge formation glycyltransferase FemA/FemB family protein</fullName>
    </submittedName>
</protein>
<dbReference type="PANTHER" id="PTHR36174">
    <property type="entry name" value="LIPID II:GLYCINE GLYCYLTRANSFERASE"/>
    <property type="match status" value="1"/>
</dbReference>
<name>A0A955KZD5_9BACT</name>
<proteinExistence type="inferred from homology"/>
<sequence length="338" mass="38960">MVTLVSDRNSYLKDSQEYELNFIQSWEWGEVKKPNWEPLRIKIDNYPVTVLLKKLPLINAKFGYIPRALGSAKHIEKYLPILEKYLKNEIGLSHVILEPNSTNLNVKDALVDLGWIQSGHTIQPQNSNIISLVEGEEVVFARMSGNYRKKIRRAMKHGCEIEILSYANDVDAIERFYKIMDEIYHRTKFIMSGKDYFEKIWNTFGPLNNAKILVVKYEGNDVGSIMYLYDENVAYELYGGTGQAGRSIMANYLLKWEGIKHAIEMGKKSYDQWGVAPKVDGVYDPKHPLANISQFKSGFGGEDVEFLPQFIKVFNPLAYRFYKIGLLLNRLKLLIKKA</sequence>
<evidence type="ECO:0000256" key="3">
    <source>
        <dbReference type="ARBA" id="ARBA00022960"/>
    </source>
</evidence>
<dbReference type="InterPro" id="IPR003447">
    <property type="entry name" value="FEMABX"/>
</dbReference>
<evidence type="ECO:0000256" key="6">
    <source>
        <dbReference type="ARBA" id="ARBA00023316"/>
    </source>
</evidence>
<dbReference type="GO" id="GO:0016755">
    <property type="term" value="F:aminoacyltransferase activity"/>
    <property type="evidence" value="ECO:0007669"/>
    <property type="project" value="InterPro"/>
</dbReference>
<accession>A0A955KZD5</accession>